<feature type="transmembrane region" description="Helical" evidence="11">
    <location>
        <begin position="1147"/>
        <end position="1173"/>
    </location>
</feature>
<evidence type="ECO:0000313" key="13">
    <source>
        <dbReference type="EMBL" id="CAG9331980.1"/>
    </source>
</evidence>
<dbReference type="GO" id="GO:0140359">
    <property type="term" value="F:ABC-type transporter activity"/>
    <property type="evidence" value="ECO:0007669"/>
    <property type="project" value="InterPro"/>
</dbReference>
<dbReference type="CDD" id="cd03263">
    <property type="entry name" value="ABC_subfamily_A"/>
    <property type="match status" value="2"/>
</dbReference>
<keyword evidence="10" id="KW-0175">Coiled coil</keyword>
<evidence type="ECO:0000256" key="4">
    <source>
        <dbReference type="ARBA" id="ARBA00022692"/>
    </source>
</evidence>
<dbReference type="Pfam" id="PF12698">
    <property type="entry name" value="ABC2_membrane_3"/>
    <property type="match status" value="2"/>
</dbReference>
<evidence type="ECO:0000256" key="3">
    <source>
        <dbReference type="ARBA" id="ARBA00022448"/>
    </source>
</evidence>
<dbReference type="SMART" id="SM00382">
    <property type="entry name" value="AAA"/>
    <property type="match status" value="2"/>
</dbReference>
<evidence type="ECO:0000256" key="1">
    <source>
        <dbReference type="ARBA" id="ARBA00004141"/>
    </source>
</evidence>
<organism evidence="13 14">
    <name type="scientific">Blepharisma stoltei</name>
    <dbReference type="NCBI Taxonomy" id="1481888"/>
    <lineage>
        <taxon>Eukaryota</taxon>
        <taxon>Sar</taxon>
        <taxon>Alveolata</taxon>
        <taxon>Ciliophora</taxon>
        <taxon>Postciliodesmatophora</taxon>
        <taxon>Heterotrichea</taxon>
        <taxon>Heterotrichida</taxon>
        <taxon>Blepharismidae</taxon>
        <taxon>Blepharisma</taxon>
    </lineage>
</organism>
<comment type="subcellular location">
    <subcellularLocation>
        <location evidence="1">Membrane</location>
        <topology evidence="1">Multi-pass membrane protein</topology>
    </subcellularLocation>
</comment>
<keyword evidence="5" id="KW-0677">Repeat</keyword>
<evidence type="ECO:0000256" key="6">
    <source>
        <dbReference type="ARBA" id="ARBA00022741"/>
    </source>
</evidence>
<feature type="coiled-coil region" evidence="10">
    <location>
        <begin position="503"/>
        <end position="530"/>
    </location>
</feature>
<dbReference type="InterPro" id="IPR003593">
    <property type="entry name" value="AAA+_ATPase"/>
</dbReference>
<keyword evidence="4 11" id="KW-0812">Transmembrane</keyword>
<dbReference type="Gene3D" id="3.40.50.300">
    <property type="entry name" value="P-loop containing nucleotide triphosphate hydrolases"/>
    <property type="match status" value="2"/>
</dbReference>
<evidence type="ECO:0000256" key="5">
    <source>
        <dbReference type="ARBA" id="ARBA00022737"/>
    </source>
</evidence>
<dbReference type="Proteomes" id="UP001162131">
    <property type="component" value="Unassembled WGS sequence"/>
</dbReference>
<dbReference type="InterPro" id="IPR026082">
    <property type="entry name" value="ABCA"/>
</dbReference>
<evidence type="ECO:0000256" key="11">
    <source>
        <dbReference type="SAM" id="Phobius"/>
    </source>
</evidence>
<evidence type="ECO:0000256" key="2">
    <source>
        <dbReference type="ARBA" id="ARBA00008869"/>
    </source>
</evidence>
<dbReference type="PROSITE" id="PS00211">
    <property type="entry name" value="ABC_TRANSPORTER_1"/>
    <property type="match status" value="1"/>
</dbReference>
<feature type="transmembrane region" description="Helical" evidence="11">
    <location>
        <begin position="378"/>
        <end position="396"/>
    </location>
</feature>
<evidence type="ECO:0000313" key="14">
    <source>
        <dbReference type="Proteomes" id="UP001162131"/>
    </source>
</evidence>
<dbReference type="EMBL" id="CAJZBQ010000053">
    <property type="protein sequence ID" value="CAG9331980.1"/>
    <property type="molecule type" value="Genomic_DNA"/>
</dbReference>
<protein>
    <recommendedName>
        <fullName evidence="12">ABC transporter domain-containing protein</fullName>
    </recommendedName>
</protein>
<dbReference type="GO" id="GO:0016020">
    <property type="term" value="C:membrane"/>
    <property type="evidence" value="ECO:0007669"/>
    <property type="project" value="UniProtKB-SubCell"/>
</dbReference>
<feature type="transmembrane region" description="Helical" evidence="11">
    <location>
        <begin position="22"/>
        <end position="46"/>
    </location>
</feature>
<dbReference type="GO" id="GO:0016887">
    <property type="term" value="F:ATP hydrolysis activity"/>
    <property type="evidence" value="ECO:0007669"/>
    <property type="project" value="InterPro"/>
</dbReference>
<feature type="transmembrane region" description="Helical" evidence="11">
    <location>
        <begin position="932"/>
        <end position="951"/>
    </location>
</feature>
<feature type="transmembrane region" description="Helical" evidence="11">
    <location>
        <begin position="1185"/>
        <end position="1205"/>
    </location>
</feature>
<feature type="domain" description="ABC transporter" evidence="12">
    <location>
        <begin position="1363"/>
        <end position="1600"/>
    </location>
</feature>
<dbReference type="InterPro" id="IPR017871">
    <property type="entry name" value="ABC_transporter-like_CS"/>
</dbReference>
<evidence type="ECO:0000256" key="9">
    <source>
        <dbReference type="ARBA" id="ARBA00023136"/>
    </source>
</evidence>
<dbReference type="InterPro" id="IPR027417">
    <property type="entry name" value="P-loop_NTPase"/>
</dbReference>
<dbReference type="GO" id="GO:0005319">
    <property type="term" value="F:lipid transporter activity"/>
    <property type="evidence" value="ECO:0007669"/>
    <property type="project" value="TreeGrafter"/>
</dbReference>
<feature type="transmembrane region" description="Helical" evidence="11">
    <location>
        <begin position="448"/>
        <end position="468"/>
    </location>
</feature>
<name>A0AAU9K1T6_9CILI</name>
<keyword evidence="8 11" id="KW-1133">Transmembrane helix</keyword>
<dbReference type="Pfam" id="PF00005">
    <property type="entry name" value="ABC_tran"/>
    <property type="match status" value="2"/>
</dbReference>
<evidence type="ECO:0000256" key="10">
    <source>
        <dbReference type="SAM" id="Coils"/>
    </source>
</evidence>
<dbReference type="FunFam" id="3.40.50.300:FF:000335">
    <property type="entry name" value="ATP binding cassette subfamily A member 5"/>
    <property type="match status" value="1"/>
</dbReference>
<feature type="transmembrane region" description="Helical" evidence="11">
    <location>
        <begin position="1103"/>
        <end position="1127"/>
    </location>
</feature>
<keyword evidence="9 11" id="KW-0472">Membrane</keyword>
<feature type="domain" description="ABC transporter" evidence="12">
    <location>
        <begin position="543"/>
        <end position="773"/>
    </location>
</feature>
<gene>
    <name evidence="13" type="ORF">BSTOLATCC_MIC54034</name>
</gene>
<proteinExistence type="inferred from homology"/>
<dbReference type="PROSITE" id="PS50893">
    <property type="entry name" value="ABC_TRANSPORTER_2"/>
    <property type="match status" value="2"/>
</dbReference>
<feature type="transmembrane region" description="Helical" evidence="11">
    <location>
        <begin position="1255"/>
        <end position="1275"/>
    </location>
</feature>
<keyword evidence="7" id="KW-0067">ATP-binding</keyword>
<feature type="transmembrane region" description="Helical" evidence="11">
    <location>
        <begin position="266"/>
        <end position="286"/>
    </location>
</feature>
<reference evidence="13" key="1">
    <citation type="submission" date="2021-09" db="EMBL/GenBank/DDBJ databases">
        <authorList>
            <consortium name="AG Swart"/>
            <person name="Singh M."/>
            <person name="Singh A."/>
            <person name="Seah K."/>
            <person name="Emmerich C."/>
        </authorList>
    </citation>
    <scope>NUCLEOTIDE SEQUENCE</scope>
    <source>
        <strain evidence="13">ATCC30299</strain>
    </source>
</reference>
<dbReference type="InterPro" id="IPR003439">
    <property type="entry name" value="ABC_transporter-like_ATP-bd"/>
</dbReference>
<accession>A0AAU9K1T6</accession>
<dbReference type="PANTHER" id="PTHR19229">
    <property type="entry name" value="ATP-BINDING CASSETTE TRANSPORTER SUBFAMILY A ABCA"/>
    <property type="match status" value="1"/>
</dbReference>
<evidence type="ECO:0000256" key="7">
    <source>
        <dbReference type="ARBA" id="ARBA00022840"/>
    </source>
</evidence>
<dbReference type="SUPFAM" id="SSF52540">
    <property type="entry name" value="P-loop containing nucleoside triphosphate hydrolases"/>
    <property type="match status" value="2"/>
</dbReference>
<keyword evidence="3" id="KW-0813">Transport</keyword>
<sequence>MTVVGHLRALLFKNWLLWRRELFGSMCEILFPVLLIVFMVLLRLALPSEHKSAKSYLEKDLQIVGPINSYNKGLYNETYNLGYTPFKWCEQVIKYGWTWAIVDETGDLNSQALKTYLTENVWLKMENHTDRQITPMIFSTMDKLEDYITDSDYDDKGHTKICFAVGIKMKYPNSTIWIRYNYTDTDPDNQSVYGDSWDIFLTSYFTAVNKYQKSVITTYQHDFANSGFLDLQNMVYNFYLSQKEPEAYLQFGFVPMHGMKYIEDSFMSGFAGTLGFFMFITSLVPVSRLINKMTTEKETKVKEAMKMMGLTDTPYFLSWIIMYIIIFGIISILSTFIGWELFNYSNKFLVFLMFFLYGLSCIGFCFLISSFFSKAKTAILVGVLMFFITYFTLFAVTSTTPRGTKVGLSIFNTVAMATGFSTLINLQANQVEVDFSSAGDVYENYTVATALIMLTIDTIVYFLLAFYFDKVIPSEYGVALKWYFPFTKSFWMGHQTNDSEFSEQELAGIKEEEEKRRRELKNNDKIEEAENVLLKQIETGQAMVVRGLRKHFGGKVAVDGLDLDMFKGQIFALLGHNGAGKTTTLSMLTGLLKPTSGTMTVNGFNFNTEMGEIRKNLGVCPQHDVLFKNLTVYEHLLMFSRFKGMTDKEEIKRAIDEKLTEVELQDKKNTKAGNLSGGQKRKLSLSIALIGGSKIVMLDEPTSGMDLTARRRMWDMLRNDKKDRIIILTTHYMEEADILADRIAIMAEGKVHCLGSPLFLKKRFGVGYNLTINRRIEASGKEYSNQVTDLIKKYVPDAEILTEVSAETSYQLPLAASIIFNQLFQEIDRRTADLKIENYGISVTTLEEVFIRVARGDDESVLEKRKSIKRDESSVEHTFDGSQFETDLADARKFNIAEDRLKGILFFSHFLALIQKRVVYSWRDLKGFVLEIFLPLLLVIGGLALLTKVSVFEDQKSWKLTVDKYSTPQEVLWNYDVSDPVISSNAKEIISHNMNRQYPTSKLTNEDLSSSTISSFDQDIYDERDHHPYRMGSYYFYQTDNITKQFAVAIFHNTTAIQAAPTYANMLGQAVAQYALGQDLKISMYNWPLPLTKKQENLARNAGTFYVSMIFAIGMAFIPTGLVTFIVKERENNVKHQHLVSGVSIPAYWLSSYTWDLLKFMIPGILSVLMIQAFDLKSLTENNEIYTATWILFMLFGVAICPHTYASSFLFKNYSIAQFYIFIYNLIMGAVAATVVWTLRLISDDTRNVADGLQYIFRLASPMFCFSFGIMNVSNREAYASAYGEKVQAPLAWDIAGADVFFLGFHTVIGIILIFLIEWLGNVQWIRNIGSARDPGESEYRPDDDVENAKEVAAKTDPKEVAVKVSGVRKVYGTMFGKSQVKVAIEEISFIVPFQEAFALLGVNGAGKTSTFRILTGEYGPTKGEAYINGCNVITHLSEARYNIGYCPQFDALTELLTPTEHLRLYAKIKGIPKHLVPKFVEKQLKDMGLEKYATVRAGKLSGGNKRKLSVAIACIGNPPVVFLDEPSAGMDPEARKNMWKVINSIKSQKVSIILTTHSMDEAEALCNTIGIMVAGRLRCHGTATHIKNKFGSGYEFFLKAKYPNEDEIARDVRRVQNILPGDVVDDVNVLRALTELNCAQLYDEVSKQGSGSHIREELNEKQCVDLKTLVEWVILEIYGATIYNWLKEQFHEVSLIEHYGTSFKFRVEKGDNKSIGEIFGLIEHMKDNLNISEYSLSQTTLEQIFNMFATETVVSNARLSRRVQPA</sequence>
<dbReference type="InterPro" id="IPR013525">
    <property type="entry name" value="ABC2_TM"/>
</dbReference>
<comment type="similarity">
    <text evidence="2">Belongs to the ABC transporter superfamily. ABCA family.</text>
</comment>
<evidence type="ECO:0000256" key="8">
    <source>
        <dbReference type="ARBA" id="ARBA00022989"/>
    </source>
</evidence>
<keyword evidence="6" id="KW-0547">Nucleotide-binding</keyword>
<comment type="caution">
    <text evidence="13">The sequence shown here is derived from an EMBL/GenBank/DDBJ whole genome shotgun (WGS) entry which is preliminary data.</text>
</comment>
<feature type="transmembrane region" description="Helical" evidence="11">
    <location>
        <begin position="1295"/>
        <end position="1317"/>
    </location>
</feature>
<dbReference type="FunFam" id="3.40.50.300:FF:000298">
    <property type="entry name" value="ATP-binding cassette sub-family A member 12"/>
    <property type="match status" value="1"/>
</dbReference>
<evidence type="ECO:0000259" key="12">
    <source>
        <dbReference type="PROSITE" id="PS50893"/>
    </source>
</evidence>
<dbReference type="PANTHER" id="PTHR19229:SF36">
    <property type="entry name" value="ATP-BINDING CASSETTE SUB-FAMILY A MEMBER 2"/>
    <property type="match status" value="1"/>
</dbReference>
<dbReference type="GO" id="GO:0005524">
    <property type="term" value="F:ATP binding"/>
    <property type="evidence" value="ECO:0007669"/>
    <property type="project" value="UniProtKB-KW"/>
</dbReference>
<feature type="transmembrane region" description="Helical" evidence="11">
    <location>
        <begin position="1217"/>
        <end position="1243"/>
    </location>
</feature>
<keyword evidence="14" id="KW-1185">Reference proteome</keyword>
<feature type="transmembrane region" description="Helical" evidence="11">
    <location>
        <begin position="348"/>
        <end position="372"/>
    </location>
</feature>
<feature type="transmembrane region" description="Helical" evidence="11">
    <location>
        <begin position="315"/>
        <end position="336"/>
    </location>
</feature>